<gene>
    <name evidence="1" type="ORF">ABGN05_01560</name>
</gene>
<accession>A0ABV3SFE5</accession>
<dbReference type="RefSeq" id="WP_367952233.1">
    <property type="nucleotide sequence ID" value="NZ_JBDPGJ010000001.1"/>
</dbReference>
<evidence type="ECO:0000313" key="1">
    <source>
        <dbReference type="EMBL" id="MEX0404345.1"/>
    </source>
</evidence>
<keyword evidence="2" id="KW-1185">Reference proteome</keyword>
<sequence>MARPGRLFRLWVLIGTVALGGPAMTQLSEPLAVSERTPEDYVALRELPLFSPERRAPVKFEPEEVEPPALIERPVEIEVEDIPEAEIEFSPPQWELVGVVRSTRLVIATFRAAGVESAFSLRKGESRDGWTLAEVRGSEVVLDGEGGQALIRFRSLQ</sequence>
<reference evidence="1 2" key="1">
    <citation type="submission" date="2024-05" db="EMBL/GenBank/DDBJ databases">
        <authorList>
            <person name="Jiang F."/>
        </authorList>
    </citation>
    <scope>NUCLEOTIDE SEQUENCE [LARGE SCALE GENOMIC DNA]</scope>
    <source>
        <strain evidence="1 2">LZ166</strain>
    </source>
</reference>
<protein>
    <recommendedName>
        <fullName evidence="3">Type II secretion system protein GspC N-terminal domain-containing protein</fullName>
    </recommendedName>
</protein>
<evidence type="ECO:0008006" key="3">
    <source>
        <dbReference type="Google" id="ProtNLM"/>
    </source>
</evidence>
<proteinExistence type="predicted"/>
<dbReference type="Proteomes" id="UP001556692">
    <property type="component" value="Unassembled WGS sequence"/>
</dbReference>
<organism evidence="1 2">
    <name type="scientific">Aquibium pacificus</name>
    <dbReference type="NCBI Taxonomy" id="3153579"/>
    <lineage>
        <taxon>Bacteria</taxon>
        <taxon>Pseudomonadati</taxon>
        <taxon>Pseudomonadota</taxon>
        <taxon>Alphaproteobacteria</taxon>
        <taxon>Hyphomicrobiales</taxon>
        <taxon>Phyllobacteriaceae</taxon>
        <taxon>Aquibium</taxon>
    </lineage>
</organism>
<dbReference type="EMBL" id="JBDPGJ010000001">
    <property type="protein sequence ID" value="MEX0404345.1"/>
    <property type="molecule type" value="Genomic_DNA"/>
</dbReference>
<name>A0ABV3SFE5_9HYPH</name>
<comment type="caution">
    <text evidence="1">The sequence shown here is derived from an EMBL/GenBank/DDBJ whole genome shotgun (WGS) entry which is preliminary data.</text>
</comment>
<evidence type="ECO:0000313" key="2">
    <source>
        <dbReference type="Proteomes" id="UP001556692"/>
    </source>
</evidence>